<protein>
    <submittedName>
        <fullName evidence="1">Uncharacterized protein</fullName>
    </submittedName>
</protein>
<evidence type="ECO:0000313" key="2">
    <source>
        <dbReference type="Proteomes" id="UP000655588"/>
    </source>
</evidence>
<evidence type="ECO:0000313" key="1">
    <source>
        <dbReference type="EMBL" id="KAF3426963.1"/>
    </source>
</evidence>
<gene>
    <name evidence="1" type="ORF">E2986_04241</name>
</gene>
<proteinExistence type="predicted"/>
<name>A0A833SHN1_9HYME</name>
<dbReference type="Proteomes" id="UP000655588">
    <property type="component" value="Unassembled WGS sequence"/>
</dbReference>
<sequence>MYFTIYNNYTYNYCFSRYMLLLAPTGENQSCPVCMQLPSNISDIYCSASSAVKVAVRRLRKVRLLLDLHASREVQRLRTTIEFTLSPNCSCSQLDNPGNLALIINKDNDFLASGDQKQILNDSFHIYGLPMVSGVPCKLAEARASCFNEENIQCTYEDPLIYG</sequence>
<dbReference type="EMBL" id="WNWW01000281">
    <property type="protein sequence ID" value="KAF3426963.1"/>
    <property type="molecule type" value="Genomic_DNA"/>
</dbReference>
<accession>A0A833SHN1</accession>
<keyword evidence="2" id="KW-1185">Reference proteome</keyword>
<dbReference type="AlphaFoldDB" id="A0A833SHN1"/>
<reference evidence="1" key="1">
    <citation type="submission" date="2019-11" db="EMBL/GenBank/DDBJ databases">
        <title>The nuclear and mitochondrial genomes of Frieseomelitta varia - a highly eusocial stingless bee (Meliponini) with a permanently sterile worker caste.</title>
        <authorList>
            <person name="Freitas F.C.P."/>
            <person name="Lourenco A.P."/>
            <person name="Nunes F.M.F."/>
            <person name="Paschoal A.R."/>
            <person name="Abreu F.C.P."/>
            <person name="Barbin F.O."/>
            <person name="Bataglia L."/>
            <person name="Cardoso-Junior C.A.M."/>
            <person name="Cervoni M.S."/>
            <person name="Silva S.R."/>
            <person name="Dalarmi F."/>
            <person name="Del Lama M.A."/>
            <person name="Depintor T.S."/>
            <person name="Ferreira K.M."/>
            <person name="Goria P.S."/>
            <person name="Jaskot M.C."/>
            <person name="Lago D.C."/>
            <person name="Luna-Lucena D."/>
            <person name="Moda L.M."/>
            <person name="Nascimento L."/>
            <person name="Pedrino M."/>
            <person name="Rabico F.O."/>
            <person name="Sanches F.C."/>
            <person name="Santos D.E."/>
            <person name="Santos C.G."/>
            <person name="Vieira J."/>
            <person name="Lopes T.F."/>
            <person name="Barchuk A.R."/>
            <person name="Hartfelder K."/>
            <person name="Simoes Z.L.P."/>
            <person name="Bitondi M.M.G."/>
            <person name="Pinheiro D.G."/>
        </authorList>
    </citation>
    <scope>NUCLEOTIDE SEQUENCE</scope>
    <source>
        <strain evidence="1">USP_RPSP 00005682</strain>
        <tissue evidence="1">Whole individual</tissue>
    </source>
</reference>
<comment type="caution">
    <text evidence="1">The sequence shown here is derived from an EMBL/GenBank/DDBJ whole genome shotgun (WGS) entry which is preliminary data.</text>
</comment>
<organism evidence="1 2">
    <name type="scientific">Frieseomelitta varia</name>
    <dbReference type="NCBI Taxonomy" id="561572"/>
    <lineage>
        <taxon>Eukaryota</taxon>
        <taxon>Metazoa</taxon>
        <taxon>Ecdysozoa</taxon>
        <taxon>Arthropoda</taxon>
        <taxon>Hexapoda</taxon>
        <taxon>Insecta</taxon>
        <taxon>Pterygota</taxon>
        <taxon>Neoptera</taxon>
        <taxon>Endopterygota</taxon>
        <taxon>Hymenoptera</taxon>
        <taxon>Apocrita</taxon>
        <taxon>Aculeata</taxon>
        <taxon>Apoidea</taxon>
        <taxon>Anthophila</taxon>
        <taxon>Apidae</taxon>
        <taxon>Frieseomelitta</taxon>
    </lineage>
</organism>